<accession>A0A0G4HR98</accession>
<protein>
    <submittedName>
        <fullName evidence="1">Uncharacterized protein</fullName>
    </submittedName>
</protein>
<dbReference type="AlphaFoldDB" id="A0A0G4HR98"/>
<name>A0A0G4HR98_9ALVE</name>
<organism evidence="1">
    <name type="scientific">Chromera velia CCMP2878</name>
    <dbReference type="NCBI Taxonomy" id="1169474"/>
    <lineage>
        <taxon>Eukaryota</taxon>
        <taxon>Sar</taxon>
        <taxon>Alveolata</taxon>
        <taxon>Colpodellida</taxon>
        <taxon>Chromeraceae</taxon>
        <taxon>Chromera</taxon>
    </lineage>
</organism>
<proteinExistence type="predicted"/>
<sequence length="231" mass="25169">MYKTLAFSVGVCSAVGFVSEDGPIKFDLFNTSKFDDLVKFDDVMKGDLFNASKFDLPDLDFKDFGLSPNKTDSSGFFGFKLPSFDAFFGKKEKDGKKEKECVIDPLVIESLELKFESDPEVQLEVVDGFIVSNGTFGDIAFPLAAVGTTEAEILENCNSAIPGAFTEGQIDDVENLDRCVLAIPINLPICDVFILNGTFVNITEVEEAGIPLFLQNPEGDLFGPIDAIIAE</sequence>
<dbReference type="EMBL" id="CDMZ01003588">
    <property type="protein sequence ID" value="CEM46914.1"/>
    <property type="molecule type" value="Genomic_DNA"/>
</dbReference>
<gene>
    <name evidence="1" type="ORF">Cvel_1289</name>
</gene>
<reference evidence="1" key="1">
    <citation type="submission" date="2014-11" db="EMBL/GenBank/DDBJ databases">
        <authorList>
            <person name="Otto D Thomas"/>
            <person name="Naeem Raeece"/>
        </authorList>
    </citation>
    <scope>NUCLEOTIDE SEQUENCE</scope>
</reference>
<dbReference type="VEuPathDB" id="CryptoDB:Cvel_1289"/>
<evidence type="ECO:0000313" key="1">
    <source>
        <dbReference type="EMBL" id="CEM46914.1"/>
    </source>
</evidence>